<dbReference type="GO" id="GO:0004803">
    <property type="term" value="F:transposase activity"/>
    <property type="evidence" value="ECO:0007669"/>
    <property type="project" value="InterPro"/>
</dbReference>
<dbReference type="InterPro" id="IPR003346">
    <property type="entry name" value="Transposase_20"/>
</dbReference>
<dbReference type="PANTHER" id="PTHR33055:SF3">
    <property type="entry name" value="PUTATIVE TRANSPOSASE FOR IS117-RELATED"/>
    <property type="match status" value="1"/>
</dbReference>
<dbReference type="Pfam" id="PF01548">
    <property type="entry name" value="DEDD_Tnp_IS110"/>
    <property type="match status" value="1"/>
</dbReference>
<dbReference type="PANTHER" id="PTHR33055">
    <property type="entry name" value="TRANSPOSASE FOR INSERTION SEQUENCE ELEMENT IS1111A"/>
    <property type="match status" value="1"/>
</dbReference>
<sequence>MKKIFIGIDFSKEKFDATVIKAEDLGEMQSIGHQEFINKATGYRKMLCWVCSLCGADTCEDWLFCGENTGGYSQMMSDYLYSKGYDLWIENALSIKRAFAMKRGKSDRSDSLMIAEYAMRYQDKARLYEPLSPALSQLREVFLYRHMLVRHKCSFEVRRIEKRFTQQKSSAKTMISQSSRHILTELKHEIQKCDQRIQELVRSDEELSRIFGIITSMPGVGTINAVCLMVFTNNFAKFDYNARKIACYYGVAPFARDSGTSVHSAPKVGYLANKMIKSLLSQAALAAVNFCPTMSMYYHRLLDKGKMPMVALNNVKNKMLTIITAMVKNECKYQPKYVSINAGSEMLNK</sequence>
<dbReference type="GO" id="GO:0006313">
    <property type="term" value="P:DNA transposition"/>
    <property type="evidence" value="ECO:0007669"/>
    <property type="project" value="InterPro"/>
</dbReference>
<evidence type="ECO:0000313" key="4">
    <source>
        <dbReference type="Proteomes" id="UP000029538"/>
    </source>
</evidence>
<feature type="domain" description="Transposase IS110-like N-terminal" evidence="1">
    <location>
        <begin position="6"/>
        <end position="152"/>
    </location>
</feature>
<dbReference type="GO" id="GO:0003677">
    <property type="term" value="F:DNA binding"/>
    <property type="evidence" value="ECO:0007669"/>
    <property type="project" value="InterPro"/>
</dbReference>
<protein>
    <submittedName>
        <fullName evidence="3">Transposase</fullName>
    </submittedName>
</protein>
<dbReference type="Pfam" id="PF02371">
    <property type="entry name" value="Transposase_20"/>
    <property type="match status" value="1"/>
</dbReference>
<dbReference type="AlphaFoldDB" id="A0A096ABP9"/>
<evidence type="ECO:0000259" key="2">
    <source>
        <dbReference type="Pfam" id="PF02371"/>
    </source>
</evidence>
<feature type="domain" description="Transposase IS116/IS110/IS902 C-terminal" evidence="2">
    <location>
        <begin position="213"/>
        <end position="299"/>
    </location>
</feature>
<evidence type="ECO:0000259" key="1">
    <source>
        <dbReference type="Pfam" id="PF01548"/>
    </source>
</evidence>
<accession>A0A096ABP9</accession>
<dbReference type="NCBIfam" id="NF033542">
    <property type="entry name" value="transpos_IS110"/>
    <property type="match status" value="1"/>
</dbReference>
<organism evidence="3 4">
    <name type="scientific">Prevotella disiens DNF00882</name>
    <dbReference type="NCBI Taxonomy" id="1401075"/>
    <lineage>
        <taxon>Bacteria</taxon>
        <taxon>Pseudomonadati</taxon>
        <taxon>Bacteroidota</taxon>
        <taxon>Bacteroidia</taxon>
        <taxon>Bacteroidales</taxon>
        <taxon>Prevotellaceae</taxon>
        <taxon>Prevotella</taxon>
    </lineage>
</organism>
<proteinExistence type="predicted"/>
<comment type="caution">
    <text evidence="3">The sequence shown here is derived from an EMBL/GenBank/DDBJ whole genome shotgun (WGS) entry which is preliminary data.</text>
</comment>
<reference evidence="3 4" key="1">
    <citation type="submission" date="2014-07" db="EMBL/GenBank/DDBJ databases">
        <authorList>
            <person name="McCorrison J."/>
            <person name="Sanka R."/>
            <person name="Torralba M."/>
            <person name="Gillis M."/>
            <person name="Haft D.H."/>
            <person name="Methe B."/>
            <person name="Sutton G."/>
            <person name="Nelson K.E."/>
        </authorList>
    </citation>
    <scope>NUCLEOTIDE SEQUENCE [LARGE SCALE GENOMIC DNA]</scope>
    <source>
        <strain evidence="3 4">DNF00882</strain>
    </source>
</reference>
<dbReference type="Proteomes" id="UP000029538">
    <property type="component" value="Unassembled WGS sequence"/>
</dbReference>
<dbReference type="RefSeq" id="WP_036885344.1">
    <property type="nucleotide sequence ID" value="NZ_JRNR01000224.1"/>
</dbReference>
<dbReference type="EMBL" id="JRNR01000224">
    <property type="protein sequence ID" value="KGF44310.1"/>
    <property type="molecule type" value="Genomic_DNA"/>
</dbReference>
<dbReference type="InterPro" id="IPR002525">
    <property type="entry name" value="Transp_IS110-like_N"/>
</dbReference>
<name>A0A096ABP9_9BACT</name>
<dbReference type="InterPro" id="IPR047650">
    <property type="entry name" value="Transpos_IS110"/>
</dbReference>
<gene>
    <name evidence="3" type="ORF">HMPREF0654_12810</name>
</gene>
<evidence type="ECO:0000313" key="3">
    <source>
        <dbReference type="EMBL" id="KGF44310.1"/>
    </source>
</evidence>